<dbReference type="SUPFAM" id="SSF116734">
    <property type="entry name" value="DNA methylase specificity domain"/>
    <property type="match status" value="2"/>
</dbReference>
<dbReference type="CDD" id="cd17267">
    <property type="entry name" value="RMtype1_S_EcoAO83I-TRD1-CR1_like"/>
    <property type="match status" value="1"/>
</dbReference>
<keyword evidence="3" id="KW-0238">DNA-binding</keyword>
<dbReference type="PANTHER" id="PTHR30408">
    <property type="entry name" value="TYPE-1 RESTRICTION ENZYME ECOKI SPECIFICITY PROTEIN"/>
    <property type="match status" value="1"/>
</dbReference>
<dbReference type="RefSeq" id="WP_207397006.1">
    <property type="nucleotide sequence ID" value="NZ_JABRWO010000007.1"/>
</dbReference>
<evidence type="ECO:0000256" key="1">
    <source>
        <dbReference type="ARBA" id="ARBA00010923"/>
    </source>
</evidence>
<feature type="domain" description="Type I restriction modification DNA specificity" evidence="4">
    <location>
        <begin position="254"/>
        <end position="401"/>
    </location>
</feature>
<feature type="domain" description="Type I restriction modification DNA specificity" evidence="4">
    <location>
        <begin position="3"/>
        <end position="183"/>
    </location>
</feature>
<dbReference type="Gene3D" id="3.90.220.20">
    <property type="entry name" value="DNA methylase specificity domains"/>
    <property type="match status" value="2"/>
</dbReference>
<comment type="caution">
    <text evidence="5">The sequence shown here is derived from an EMBL/GenBank/DDBJ whole genome shotgun (WGS) entry which is preliminary data.</text>
</comment>
<dbReference type="AlphaFoldDB" id="A0A7V8V657"/>
<proteinExistence type="inferred from homology"/>
<evidence type="ECO:0000256" key="2">
    <source>
        <dbReference type="ARBA" id="ARBA00022747"/>
    </source>
</evidence>
<keyword evidence="2" id="KW-0680">Restriction system</keyword>
<organism evidence="5 6">
    <name type="scientific">Bremerella alba</name>
    <dbReference type="NCBI Taxonomy" id="980252"/>
    <lineage>
        <taxon>Bacteria</taxon>
        <taxon>Pseudomonadati</taxon>
        <taxon>Planctomycetota</taxon>
        <taxon>Planctomycetia</taxon>
        <taxon>Pirellulales</taxon>
        <taxon>Pirellulaceae</taxon>
        <taxon>Bremerella</taxon>
    </lineage>
</organism>
<dbReference type="InterPro" id="IPR044946">
    <property type="entry name" value="Restrct_endonuc_typeI_TRD_sf"/>
</dbReference>
<sequence length="436" mass="48471">MESEWQRLKLSDVGVSLIDCVHKTPADAGEGIPYIGIPQMKDGRIDFDADPRLISEADYVEWTKKANPQANDVVLSRRCNPGETAVVKAGEKFALGQNLVLLRAKTNAVFPGYLRWVTKGPEWWAQVGKFLNVGAVFDSLKCGDIPNFELTIPPHSDQKAIAHILGTLDDKIELNRRMNDTLESMAQALFKSWFVDFDPVIDNALAAGNPIPEPLRARAETRRALGSQRKPLPDEIQKLLPDAFVFDNRMGWIPDTWTAGTLEDMVILQRGFDLPQRLRIDGEVPLMVASGQDGTHNIPKVNGPGITTGRSGKLGVVNLVLRDFWPLNTTLWVKEYKNSSPYHALFLLQSLNLENFNSGSAVPTLNRNHVHNLSLPVPPKPIVKAHARIVEGLYEKILFNSEQSAFLAKLRDTLLPKLLSGELRIPDAEMLVADSL</sequence>
<gene>
    <name evidence="5" type="ORF">HOV93_27570</name>
</gene>
<evidence type="ECO:0000313" key="6">
    <source>
        <dbReference type="Proteomes" id="UP000551616"/>
    </source>
</evidence>
<dbReference type="InterPro" id="IPR000055">
    <property type="entry name" value="Restrct_endonuc_typeI_TRD"/>
</dbReference>
<dbReference type="GO" id="GO:0009307">
    <property type="term" value="P:DNA restriction-modification system"/>
    <property type="evidence" value="ECO:0007669"/>
    <property type="project" value="UniProtKB-KW"/>
</dbReference>
<dbReference type="Proteomes" id="UP000551616">
    <property type="component" value="Unassembled WGS sequence"/>
</dbReference>
<evidence type="ECO:0000313" key="5">
    <source>
        <dbReference type="EMBL" id="MBA2115575.1"/>
    </source>
</evidence>
<comment type="similarity">
    <text evidence="1">Belongs to the type-I restriction system S methylase family.</text>
</comment>
<dbReference type="EMBL" id="JABRWO010000007">
    <property type="protein sequence ID" value="MBA2115575.1"/>
    <property type="molecule type" value="Genomic_DNA"/>
</dbReference>
<evidence type="ECO:0000256" key="3">
    <source>
        <dbReference type="ARBA" id="ARBA00023125"/>
    </source>
</evidence>
<dbReference type="PANTHER" id="PTHR30408:SF13">
    <property type="entry name" value="TYPE I RESTRICTION ENZYME HINDI SPECIFICITY SUBUNIT"/>
    <property type="match status" value="1"/>
</dbReference>
<evidence type="ECO:0000259" key="4">
    <source>
        <dbReference type="Pfam" id="PF01420"/>
    </source>
</evidence>
<protein>
    <recommendedName>
        <fullName evidence="4">Type I restriction modification DNA specificity domain-containing protein</fullName>
    </recommendedName>
</protein>
<dbReference type="InterPro" id="IPR052021">
    <property type="entry name" value="Type-I_RS_S_subunit"/>
</dbReference>
<accession>A0A7V8V657</accession>
<name>A0A7V8V657_9BACT</name>
<reference evidence="5 6" key="1">
    <citation type="submission" date="2020-05" db="EMBL/GenBank/DDBJ databases">
        <title>Bremerella alba sp. nov., a novel planctomycete isolated from the surface of the macroalga Fucus spiralis.</title>
        <authorList>
            <person name="Godinho O."/>
            <person name="Botelho R."/>
            <person name="Albuquerque L."/>
            <person name="Wiegand S."/>
            <person name="Da Costa M.S."/>
            <person name="Lobo-Da-Cunha A."/>
            <person name="Jogler C."/>
            <person name="Lage O.M."/>
        </authorList>
    </citation>
    <scope>NUCLEOTIDE SEQUENCE [LARGE SCALE GENOMIC DNA]</scope>
    <source>
        <strain evidence="5 6">FF15</strain>
    </source>
</reference>
<keyword evidence="6" id="KW-1185">Reference proteome</keyword>
<dbReference type="GO" id="GO:0003677">
    <property type="term" value="F:DNA binding"/>
    <property type="evidence" value="ECO:0007669"/>
    <property type="project" value="UniProtKB-KW"/>
</dbReference>
<dbReference type="Pfam" id="PF01420">
    <property type="entry name" value="Methylase_S"/>
    <property type="match status" value="2"/>
</dbReference>